<dbReference type="InterPro" id="IPR036374">
    <property type="entry name" value="OxRdtase_Mopterin-bd_sf"/>
</dbReference>
<dbReference type="AlphaFoldDB" id="G7VII0"/>
<dbReference type="BioCyc" id="PSP1104324:GJSN-2016-MONOMER"/>
<dbReference type="STRING" id="1104324.P186_2065"/>
<feature type="domain" description="Oxidoreductase molybdopterin-binding" evidence="1">
    <location>
        <begin position="42"/>
        <end position="185"/>
    </location>
</feature>
<organism evidence="2 3">
    <name type="scientific">Pyrobaculum ferrireducens</name>
    <dbReference type="NCBI Taxonomy" id="1104324"/>
    <lineage>
        <taxon>Archaea</taxon>
        <taxon>Thermoproteota</taxon>
        <taxon>Thermoprotei</taxon>
        <taxon>Thermoproteales</taxon>
        <taxon>Thermoproteaceae</taxon>
        <taxon>Pyrobaculum</taxon>
    </lineage>
</organism>
<dbReference type="PANTHER" id="PTHR43032">
    <property type="entry name" value="PROTEIN-METHIONINE-SULFOXIDE REDUCTASE"/>
    <property type="match status" value="1"/>
</dbReference>
<sequence>MVMFLWVIRLCVVECREVRLDLPWPPNQVRAHRFVVYDVFDPPEVSFDQHVIRVVGLVERPLEIPLRELAAKYPCVDVVAPFHCVTGWSVERVVWRGVQTKVLLEEARPFGRFALAWGVDGYSATLPLEALMEEGSVIAWAMNGEPLPRKHGAPARLVVPTRYAWKSVKYFGTLEVLEEAVPGYWEAVGYSVNGDPWREERFDFGRPQMRGRRVSL</sequence>
<proteinExistence type="predicted"/>
<dbReference type="Pfam" id="PF00174">
    <property type="entry name" value="Oxidored_molyb"/>
    <property type="match status" value="1"/>
</dbReference>
<dbReference type="eggNOG" id="arCOG00264">
    <property type="taxonomic scope" value="Archaea"/>
</dbReference>
<dbReference type="Proteomes" id="UP000005867">
    <property type="component" value="Chromosome"/>
</dbReference>
<gene>
    <name evidence="2" type="ORF">P186_2065</name>
</gene>
<keyword evidence="3" id="KW-1185">Reference proteome</keyword>
<protein>
    <submittedName>
        <fullName evidence="2">Sulfite oxidase, conjectural</fullName>
    </submittedName>
</protein>
<dbReference type="InterPro" id="IPR000572">
    <property type="entry name" value="OxRdtase_Mopterin-bd_dom"/>
</dbReference>
<evidence type="ECO:0000259" key="1">
    <source>
        <dbReference type="Pfam" id="PF00174"/>
    </source>
</evidence>
<dbReference type="KEGG" id="pyr:P186_2065"/>
<dbReference type="HOGENOM" id="CLU_094953_0_0_2"/>
<evidence type="ECO:0000313" key="3">
    <source>
        <dbReference type="Proteomes" id="UP000005867"/>
    </source>
</evidence>
<dbReference type="SUPFAM" id="SSF56524">
    <property type="entry name" value="Oxidoreductase molybdopterin-binding domain"/>
    <property type="match status" value="1"/>
</dbReference>
<name>G7VII0_9CREN</name>
<reference evidence="2 3" key="1">
    <citation type="journal article" date="2012" name="J. Bacteriol.">
        <title>Complete genome sequence of strain 1860, a crenarchaeon of the genus pyrobaculum able to grow with various electron acceptors.</title>
        <authorList>
            <person name="Mardanov A.V."/>
            <person name="Gumerov V.M."/>
            <person name="Slobodkina G.B."/>
            <person name="Beletsky A.V."/>
            <person name="Bonch-Osmolovskaya E.A."/>
            <person name="Ravin N.V."/>
            <person name="Skryabin K.G."/>
        </authorList>
    </citation>
    <scope>NUCLEOTIDE SEQUENCE [LARGE SCALE GENOMIC DNA]</scope>
    <source>
        <strain evidence="2 3">1860</strain>
    </source>
</reference>
<dbReference type="Gene3D" id="3.90.420.10">
    <property type="entry name" value="Oxidoreductase, molybdopterin-binding domain"/>
    <property type="match status" value="1"/>
</dbReference>
<dbReference type="EMBL" id="CP003098">
    <property type="protein sequence ID" value="AET33460.1"/>
    <property type="molecule type" value="Genomic_DNA"/>
</dbReference>
<accession>G7VII0</accession>
<dbReference type="PANTHER" id="PTHR43032:SF4">
    <property type="entry name" value="OXIDOREDUCTASE MOLYBDOPTERIN-BINDING DOMAIN-CONTAINING PROTEIN"/>
    <property type="match status" value="1"/>
</dbReference>
<evidence type="ECO:0000313" key="2">
    <source>
        <dbReference type="EMBL" id="AET33460.1"/>
    </source>
</evidence>